<keyword evidence="3" id="KW-1185">Reference proteome</keyword>
<name>A0A5B9MI69_9BACT</name>
<feature type="transmembrane region" description="Helical" evidence="1">
    <location>
        <begin position="21"/>
        <end position="39"/>
    </location>
</feature>
<evidence type="ECO:0000256" key="1">
    <source>
        <dbReference type="SAM" id="Phobius"/>
    </source>
</evidence>
<proteinExistence type="predicted"/>
<dbReference type="KEGG" id="smam:Mal15_42690"/>
<organism evidence="2 3">
    <name type="scientific">Stieleria maiorica</name>
    <dbReference type="NCBI Taxonomy" id="2795974"/>
    <lineage>
        <taxon>Bacteria</taxon>
        <taxon>Pseudomonadati</taxon>
        <taxon>Planctomycetota</taxon>
        <taxon>Planctomycetia</taxon>
        <taxon>Pirellulales</taxon>
        <taxon>Pirellulaceae</taxon>
        <taxon>Stieleria</taxon>
    </lineage>
</organism>
<dbReference type="AlphaFoldDB" id="A0A5B9MI69"/>
<keyword evidence="1" id="KW-1133">Transmembrane helix</keyword>
<sequence>MNRYGLSKLRYELSAKVYGMYDPYLLIHYFLLIDLFFLYG</sequence>
<keyword evidence="1" id="KW-0472">Membrane</keyword>
<protein>
    <submittedName>
        <fullName evidence="2">Uncharacterized protein</fullName>
    </submittedName>
</protein>
<keyword evidence="1" id="KW-0812">Transmembrane</keyword>
<reference evidence="2 3" key="1">
    <citation type="submission" date="2019-02" db="EMBL/GenBank/DDBJ databases">
        <title>Planctomycetal bacteria perform biofilm scaping via a novel small molecule.</title>
        <authorList>
            <person name="Jeske O."/>
            <person name="Boedeker C."/>
            <person name="Wiegand S."/>
            <person name="Breitling P."/>
            <person name="Kallscheuer N."/>
            <person name="Jogler M."/>
            <person name="Rohde M."/>
            <person name="Petersen J."/>
            <person name="Medema M.H."/>
            <person name="Surup F."/>
            <person name="Jogler C."/>
        </authorList>
    </citation>
    <scope>NUCLEOTIDE SEQUENCE [LARGE SCALE GENOMIC DNA]</scope>
    <source>
        <strain evidence="2 3">Mal15</strain>
    </source>
</reference>
<evidence type="ECO:0000313" key="3">
    <source>
        <dbReference type="Proteomes" id="UP000321353"/>
    </source>
</evidence>
<gene>
    <name evidence="2" type="ORF">Mal15_42690</name>
</gene>
<accession>A0A5B9MI69</accession>
<dbReference type="EMBL" id="CP036264">
    <property type="protein sequence ID" value="QEG00200.1"/>
    <property type="molecule type" value="Genomic_DNA"/>
</dbReference>
<dbReference type="Proteomes" id="UP000321353">
    <property type="component" value="Chromosome"/>
</dbReference>
<evidence type="ECO:0000313" key="2">
    <source>
        <dbReference type="EMBL" id="QEG00200.1"/>
    </source>
</evidence>